<accession>A0AAF0EVB8</accession>
<dbReference type="PANTHER" id="PTHR12189">
    <property type="entry name" value="MRNA GUANINE-7- METHYLTRANSFERASE"/>
    <property type="match status" value="1"/>
</dbReference>
<evidence type="ECO:0000259" key="12">
    <source>
        <dbReference type="PROSITE" id="PS51562"/>
    </source>
</evidence>
<organism evidence="13 14">
    <name type="scientific">Malassezia cuniculi</name>
    <dbReference type="NCBI Taxonomy" id="948313"/>
    <lineage>
        <taxon>Eukaryota</taxon>
        <taxon>Fungi</taxon>
        <taxon>Dikarya</taxon>
        <taxon>Basidiomycota</taxon>
        <taxon>Ustilaginomycotina</taxon>
        <taxon>Malasseziomycetes</taxon>
        <taxon>Malasseziales</taxon>
        <taxon>Malasseziaceae</taxon>
        <taxon>Malassezia</taxon>
    </lineage>
</organism>
<dbReference type="InterPro" id="IPR039753">
    <property type="entry name" value="RG7MT1"/>
</dbReference>
<keyword evidence="5" id="KW-0949">S-adenosyl-L-methionine</keyword>
<evidence type="ECO:0000256" key="4">
    <source>
        <dbReference type="ARBA" id="ARBA00022679"/>
    </source>
</evidence>
<evidence type="ECO:0000256" key="11">
    <source>
        <dbReference type="ARBA" id="ARBA00049739"/>
    </source>
</evidence>
<evidence type="ECO:0000256" key="7">
    <source>
        <dbReference type="ARBA" id="ARBA00023042"/>
    </source>
</evidence>
<keyword evidence="7" id="KW-0506">mRNA capping</keyword>
<evidence type="ECO:0000256" key="10">
    <source>
        <dbReference type="ARBA" id="ARBA00044712"/>
    </source>
</evidence>
<proteinExistence type="predicted"/>
<evidence type="ECO:0000256" key="9">
    <source>
        <dbReference type="ARBA" id="ARBA00033387"/>
    </source>
</evidence>
<keyword evidence="4 13" id="KW-0808">Transferase</keyword>
<feature type="domain" description="MRNA cap 0 methyltransferase" evidence="12">
    <location>
        <begin position="36"/>
        <end position="247"/>
    </location>
</feature>
<keyword evidence="7" id="KW-0507">mRNA processing</keyword>
<dbReference type="SUPFAM" id="SSF53335">
    <property type="entry name" value="S-adenosyl-L-methionine-dependent methyltransferases"/>
    <property type="match status" value="1"/>
</dbReference>
<dbReference type="Pfam" id="PF03291">
    <property type="entry name" value="mRNA_G-N7_MeTrfase"/>
    <property type="match status" value="1"/>
</dbReference>
<dbReference type="Proteomes" id="UP001219933">
    <property type="component" value="Chromosome 1"/>
</dbReference>
<keyword evidence="3 13" id="KW-0489">Methyltransferase</keyword>
<evidence type="ECO:0000256" key="8">
    <source>
        <dbReference type="ARBA" id="ARBA00032772"/>
    </source>
</evidence>
<dbReference type="InterPro" id="IPR029063">
    <property type="entry name" value="SAM-dependent_MTases_sf"/>
</dbReference>
<evidence type="ECO:0000256" key="1">
    <source>
        <dbReference type="ARBA" id="ARBA00003378"/>
    </source>
</evidence>
<dbReference type="CDD" id="cd02440">
    <property type="entry name" value="AdoMet_MTases"/>
    <property type="match status" value="1"/>
</dbReference>
<keyword evidence="6" id="KW-0694">RNA-binding</keyword>
<dbReference type="EC" id="2.1.1.56" evidence="2"/>
<dbReference type="AlphaFoldDB" id="A0AAF0EVB8"/>
<evidence type="ECO:0000256" key="3">
    <source>
        <dbReference type="ARBA" id="ARBA00022603"/>
    </source>
</evidence>
<dbReference type="PROSITE" id="PS51562">
    <property type="entry name" value="RNA_CAP0_MT"/>
    <property type="match status" value="1"/>
</dbReference>
<dbReference type="GO" id="GO:0003723">
    <property type="term" value="F:RNA binding"/>
    <property type="evidence" value="ECO:0007669"/>
    <property type="project" value="UniProtKB-KW"/>
</dbReference>
<dbReference type="InterPro" id="IPR004971">
    <property type="entry name" value="mRNA_G-N7_MeTrfase_dom"/>
</dbReference>
<sequence length="247" mass="28042">MDTGKDVRVLGVVPTVHVATHYNNREEVGIIERENSPIIGLKRFNNWVKSAVISMGTKTMSRSIRVMDLGCGKGGDLKKWDKRGLSFMLMVDIASVSVEQARARFEESNFKWAAHFYSFDCFSVPIGDAVDAEILGKPFDCVSLQFCMHYGWDTEERARTMLDNISRYLRVGGVFVATIPDSETIYARLNAQPDPEALSFGNSKYRVTFNQRHPPNDLGFGHQYSFWLEDAVDDVPEYVIPWDKLVQ</sequence>
<dbReference type="Gene3D" id="3.40.50.150">
    <property type="entry name" value="Vaccinia Virus protein VP39"/>
    <property type="match status" value="1"/>
</dbReference>
<keyword evidence="14" id="KW-1185">Reference proteome</keyword>
<dbReference type="PANTHER" id="PTHR12189:SF2">
    <property type="entry name" value="MRNA CAP GUANINE-N7 METHYLTRANSFERASE"/>
    <property type="match status" value="1"/>
</dbReference>
<gene>
    <name evidence="13" type="primary">ABD1</name>
    <name evidence="13" type="ORF">MCUN1_000121</name>
</gene>
<evidence type="ECO:0000256" key="2">
    <source>
        <dbReference type="ARBA" id="ARBA00011926"/>
    </source>
</evidence>
<name>A0AAF0EVB8_9BASI</name>
<dbReference type="GO" id="GO:0005634">
    <property type="term" value="C:nucleus"/>
    <property type="evidence" value="ECO:0007669"/>
    <property type="project" value="TreeGrafter"/>
</dbReference>
<dbReference type="GO" id="GO:0004482">
    <property type="term" value="F:mRNA 5'-cap (guanine-N7-)-methyltransferase activity"/>
    <property type="evidence" value="ECO:0007669"/>
    <property type="project" value="UniProtKB-EC"/>
</dbReference>
<evidence type="ECO:0000313" key="13">
    <source>
        <dbReference type="EMBL" id="WFD33308.1"/>
    </source>
</evidence>
<evidence type="ECO:0000313" key="14">
    <source>
        <dbReference type="Proteomes" id="UP001219933"/>
    </source>
</evidence>
<comment type="catalytic activity">
    <reaction evidence="10">
        <text>a 5'-end (5'-triphosphoguanosine)-ribonucleoside in mRNA + S-adenosyl-L-methionine = a 5'-end (N(7)-methyl 5'-triphosphoguanosine)-ribonucleoside in mRNA + S-adenosyl-L-homocysteine</text>
        <dbReference type="Rhea" id="RHEA:67008"/>
        <dbReference type="Rhea" id="RHEA-COMP:17166"/>
        <dbReference type="Rhea" id="RHEA-COMP:17167"/>
        <dbReference type="ChEBI" id="CHEBI:57856"/>
        <dbReference type="ChEBI" id="CHEBI:59789"/>
        <dbReference type="ChEBI" id="CHEBI:156461"/>
        <dbReference type="ChEBI" id="CHEBI:167617"/>
        <dbReference type="EC" id="2.1.1.56"/>
    </reaction>
</comment>
<evidence type="ECO:0000256" key="6">
    <source>
        <dbReference type="ARBA" id="ARBA00022884"/>
    </source>
</evidence>
<protein>
    <recommendedName>
        <fullName evidence="11">mRNA cap guanine-N(7) methyltransferase</fullName>
        <ecNumber evidence="2">2.1.1.56</ecNumber>
    </recommendedName>
    <alternativeName>
        <fullName evidence="8">mRNA (guanine-N(7))-methyltransferase</fullName>
    </alternativeName>
    <alternativeName>
        <fullName evidence="9">mRNA cap methyltransferase</fullName>
    </alternativeName>
</protein>
<comment type="function">
    <text evidence="1">Responsible for methylating the 5'-cap structure of mRNAs.</text>
</comment>
<evidence type="ECO:0000256" key="5">
    <source>
        <dbReference type="ARBA" id="ARBA00022691"/>
    </source>
</evidence>
<reference evidence="13" key="1">
    <citation type="submission" date="2023-03" db="EMBL/GenBank/DDBJ databases">
        <title>Mating type loci evolution in Malassezia.</title>
        <authorList>
            <person name="Coelho M.A."/>
        </authorList>
    </citation>
    <scope>NUCLEOTIDE SEQUENCE</scope>
    <source>
        <strain evidence="13">CBS 11721</strain>
    </source>
</reference>
<dbReference type="EMBL" id="CP119877">
    <property type="protein sequence ID" value="WFD33308.1"/>
    <property type="molecule type" value="Genomic_DNA"/>
</dbReference>